<feature type="region of interest" description="Disordered" evidence="2">
    <location>
        <begin position="364"/>
        <end position="390"/>
    </location>
</feature>
<dbReference type="Pfam" id="PF03816">
    <property type="entry name" value="LytR_cpsA_psr"/>
    <property type="match status" value="1"/>
</dbReference>
<proteinExistence type="inferred from homology"/>
<sequence length="406" mass="42486">MPGRRRAVRAIARTVVALASASALVVAGLAWALQHRVQDALVTSDATVPQTPVVAGESFTALLVGLDARTDASGNPLPAELLDKMHAGPDEGQLHTDTIILLHVPGDPAKAPVALSIPRDSYVPIAGGRGTHKINSAYWRGVREAQQELARQGVTGPELDRRTREKGRAVLVETVENLTGVTVDHFAEINLAGFVELTEALGGVPVCLAAPARDSYSGLDLPAGRQTVSGATALAFVRQRHGLTGGDLDRIGRQQAFLAGLVQQLRTTGALTDPDRLAELVGIVTRHVVLDSSWDIPQVVAQVQALQMDELTLHTIPTGRPDLPTPADGIAVQIDRTAVREFATALLSDEPEIAATTVAAPEPLAVTSAPAPTTTSSVSPSPTAPMTPIPTTTARVISADEVPCVP</sequence>
<dbReference type="RefSeq" id="WP_073457443.1">
    <property type="nucleotide sequence ID" value="NZ_CALGVN010000044.1"/>
</dbReference>
<dbReference type="InterPro" id="IPR004474">
    <property type="entry name" value="LytR_CpsA_psr"/>
</dbReference>
<evidence type="ECO:0000313" key="5">
    <source>
        <dbReference type="Proteomes" id="UP000184363"/>
    </source>
</evidence>
<dbReference type="OrthoDB" id="9782542at2"/>
<dbReference type="PROSITE" id="PS51318">
    <property type="entry name" value="TAT"/>
    <property type="match status" value="1"/>
</dbReference>
<comment type="similarity">
    <text evidence="1">Belongs to the LytR/CpsA/Psr (LCP) family.</text>
</comment>
<evidence type="ECO:0000256" key="2">
    <source>
        <dbReference type="SAM" id="MobiDB-lite"/>
    </source>
</evidence>
<dbReference type="EMBL" id="FRAP01000009">
    <property type="protein sequence ID" value="SHK64206.1"/>
    <property type="molecule type" value="Genomic_DNA"/>
</dbReference>
<feature type="compositionally biased region" description="Low complexity" evidence="2">
    <location>
        <begin position="365"/>
        <end position="381"/>
    </location>
</feature>
<dbReference type="Gene3D" id="3.40.630.190">
    <property type="entry name" value="LCP protein"/>
    <property type="match status" value="1"/>
</dbReference>
<gene>
    <name evidence="4" type="ORF">SAMN05443637_109134</name>
</gene>
<dbReference type="STRING" id="1848.SAMN05443637_109134"/>
<dbReference type="PANTHER" id="PTHR33392:SF6">
    <property type="entry name" value="POLYISOPRENYL-TEICHOIC ACID--PEPTIDOGLYCAN TEICHOIC ACID TRANSFERASE TAGU"/>
    <property type="match status" value="1"/>
</dbReference>
<dbReference type="NCBIfam" id="TIGR00350">
    <property type="entry name" value="lytR_cpsA_psr"/>
    <property type="match status" value="1"/>
</dbReference>
<name>A0A1M6U4U6_PSETH</name>
<evidence type="ECO:0000259" key="3">
    <source>
        <dbReference type="Pfam" id="PF03816"/>
    </source>
</evidence>
<reference evidence="4 5" key="1">
    <citation type="submission" date="2016-11" db="EMBL/GenBank/DDBJ databases">
        <authorList>
            <person name="Jaros S."/>
            <person name="Januszkiewicz K."/>
            <person name="Wedrychowicz H."/>
        </authorList>
    </citation>
    <scope>NUCLEOTIDE SEQUENCE [LARGE SCALE GENOMIC DNA]</scope>
    <source>
        <strain evidence="4 5">DSM 43832</strain>
    </source>
</reference>
<evidence type="ECO:0000313" key="4">
    <source>
        <dbReference type="EMBL" id="SHK64206.1"/>
    </source>
</evidence>
<dbReference type="InterPro" id="IPR050922">
    <property type="entry name" value="LytR/CpsA/Psr_CW_biosynth"/>
</dbReference>
<dbReference type="Proteomes" id="UP000184363">
    <property type="component" value="Unassembled WGS sequence"/>
</dbReference>
<organism evidence="4 5">
    <name type="scientific">Pseudonocardia thermophila</name>
    <dbReference type="NCBI Taxonomy" id="1848"/>
    <lineage>
        <taxon>Bacteria</taxon>
        <taxon>Bacillati</taxon>
        <taxon>Actinomycetota</taxon>
        <taxon>Actinomycetes</taxon>
        <taxon>Pseudonocardiales</taxon>
        <taxon>Pseudonocardiaceae</taxon>
        <taxon>Pseudonocardia</taxon>
    </lineage>
</organism>
<keyword evidence="5" id="KW-1185">Reference proteome</keyword>
<evidence type="ECO:0000256" key="1">
    <source>
        <dbReference type="ARBA" id="ARBA00006068"/>
    </source>
</evidence>
<dbReference type="InterPro" id="IPR006311">
    <property type="entry name" value="TAT_signal"/>
</dbReference>
<protein>
    <submittedName>
        <fullName evidence="4">Transcriptional attenuator, LytR family</fullName>
    </submittedName>
</protein>
<feature type="domain" description="Cell envelope-related transcriptional attenuator" evidence="3">
    <location>
        <begin position="95"/>
        <end position="265"/>
    </location>
</feature>
<accession>A0A1M6U4U6</accession>
<dbReference type="PANTHER" id="PTHR33392">
    <property type="entry name" value="POLYISOPRENYL-TEICHOIC ACID--PEPTIDOGLYCAN TEICHOIC ACID TRANSFERASE TAGU"/>
    <property type="match status" value="1"/>
</dbReference>
<dbReference type="AlphaFoldDB" id="A0A1M6U4U6"/>